<evidence type="ECO:0000259" key="1">
    <source>
        <dbReference type="Pfam" id="PF04149"/>
    </source>
</evidence>
<sequence length="131" mass="14298">MSKICDMNAYEPTREPGWFKSSYSDHGNACVEVRFEGENALLRDSKYQGLEEVRPIITVPVVVWSHFLQAAMDNTDSRRAMPGHPAIQHTASGETTITDADGTSLSYTAAEWAAFISGVRAGEFSSARPAA</sequence>
<dbReference type="Pfam" id="PF04149">
    <property type="entry name" value="DUF397"/>
    <property type="match status" value="1"/>
</dbReference>
<accession>A0ABP9KEJ5</accession>
<comment type="caution">
    <text evidence="2">The sequence shown here is derived from an EMBL/GenBank/DDBJ whole genome shotgun (WGS) entry which is preliminary data.</text>
</comment>
<dbReference type="EMBL" id="BAABJM010000002">
    <property type="protein sequence ID" value="GAA5056771.1"/>
    <property type="molecule type" value="Genomic_DNA"/>
</dbReference>
<organism evidence="2 3">
    <name type="scientific">Nocardia callitridis</name>
    <dbReference type="NCBI Taxonomy" id="648753"/>
    <lineage>
        <taxon>Bacteria</taxon>
        <taxon>Bacillati</taxon>
        <taxon>Actinomycetota</taxon>
        <taxon>Actinomycetes</taxon>
        <taxon>Mycobacteriales</taxon>
        <taxon>Nocardiaceae</taxon>
        <taxon>Nocardia</taxon>
    </lineage>
</organism>
<keyword evidence="3" id="KW-1185">Reference proteome</keyword>
<protein>
    <recommendedName>
        <fullName evidence="1">DUF397 domain-containing protein</fullName>
    </recommendedName>
</protein>
<reference evidence="3" key="1">
    <citation type="journal article" date="2019" name="Int. J. Syst. Evol. Microbiol.">
        <title>The Global Catalogue of Microorganisms (GCM) 10K type strain sequencing project: providing services to taxonomists for standard genome sequencing and annotation.</title>
        <authorList>
            <consortium name="The Broad Institute Genomics Platform"/>
            <consortium name="The Broad Institute Genome Sequencing Center for Infectious Disease"/>
            <person name="Wu L."/>
            <person name="Ma J."/>
        </authorList>
    </citation>
    <scope>NUCLEOTIDE SEQUENCE [LARGE SCALE GENOMIC DNA]</scope>
    <source>
        <strain evidence="3">JCM 18298</strain>
    </source>
</reference>
<evidence type="ECO:0000313" key="3">
    <source>
        <dbReference type="Proteomes" id="UP001500603"/>
    </source>
</evidence>
<dbReference type="InterPro" id="IPR007278">
    <property type="entry name" value="DUF397"/>
</dbReference>
<proteinExistence type="predicted"/>
<feature type="domain" description="DUF397" evidence="1">
    <location>
        <begin position="17"/>
        <end position="71"/>
    </location>
</feature>
<dbReference type="Proteomes" id="UP001500603">
    <property type="component" value="Unassembled WGS sequence"/>
</dbReference>
<gene>
    <name evidence="2" type="ORF">GCM10023318_34590</name>
</gene>
<evidence type="ECO:0000313" key="2">
    <source>
        <dbReference type="EMBL" id="GAA5056771.1"/>
    </source>
</evidence>
<name>A0ABP9KEJ5_9NOCA</name>